<gene>
    <name evidence="1" type="ORF">COS81_03025</name>
</gene>
<comment type="caution">
    <text evidence="1">The sequence shown here is derived from an EMBL/GenBank/DDBJ whole genome shotgun (WGS) entry which is preliminary data.</text>
</comment>
<evidence type="ECO:0000313" key="2">
    <source>
        <dbReference type="Proteomes" id="UP000229916"/>
    </source>
</evidence>
<dbReference type="AlphaFoldDB" id="A0A2M7AMT2"/>
<evidence type="ECO:0000313" key="1">
    <source>
        <dbReference type="EMBL" id="PIU68685.1"/>
    </source>
</evidence>
<dbReference type="Proteomes" id="UP000229916">
    <property type="component" value="Unassembled WGS sequence"/>
</dbReference>
<name>A0A2M7AMT2_UNCKA</name>
<protein>
    <submittedName>
        <fullName evidence="1">Uncharacterized protein</fullName>
    </submittedName>
</protein>
<organism evidence="1 2">
    <name type="scientific">candidate division WWE3 bacterium CG06_land_8_20_14_3_00_42_16</name>
    <dbReference type="NCBI Taxonomy" id="1975083"/>
    <lineage>
        <taxon>Bacteria</taxon>
        <taxon>Katanobacteria</taxon>
    </lineage>
</organism>
<sequence length="114" mass="13093">MKLISCKITVNELKKMAQEQFGDFVKAVVDVEKEIMVVDSGMHADEEKLLLDQGSSQNNLWGINLYPDFNNREWIEFDSMINLRPSFGNTTRGVESKDVRDKIISIVNKLVEKE</sequence>
<dbReference type="InterPro" id="IPR043731">
    <property type="entry name" value="DUF5674"/>
</dbReference>
<proteinExistence type="predicted"/>
<dbReference type="Pfam" id="PF18924">
    <property type="entry name" value="DUF5674"/>
    <property type="match status" value="1"/>
</dbReference>
<dbReference type="EMBL" id="PEWD01000063">
    <property type="protein sequence ID" value="PIU68685.1"/>
    <property type="molecule type" value="Genomic_DNA"/>
</dbReference>
<accession>A0A2M7AMT2</accession>
<reference evidence="2" key="1">
    <citation type="submission" date="2017-09" db="EMBL/GenBank/DDBJ databases">
        <title>Depth-based differentiation of microbial function through sediment-hosted aquifers and enrichment of novel symbionts in the deep terrestrial subsurface.</title>
        <authorList>
            <person name="Probst A.J."/>
            <person name="Ladd B."/>
            <person name="Jarett J.K."/>
            <person name="Geller-Mcgrath D.E."/>
            <person name="Sieber C.M.K."/>
            <person name="Emerson J.B."/>
            <person name="Anantharaman K."/>
            <person name="Thomas B.C."/>
            <person name="Malmstrom R."/>
            <person name="Stieglmeier M."/>
            <person name="Klingl A."/>
            <person name="Woyke T."/>
            <person name="Ryan C.M."/>
            <person name="Banfield J.F."/>
        </authorList>
    </citation>
    <scope>NUCLEOTIDE SEQUENCE [LARGE SCALE GENOMIC DNA]</scope>
</reference>